<feature type="compositionally biased region" description="Basic residues" evidence="1">
    <location>
        <begin position="1"/>
        <end position="11"/>
    </location>
</feature>
<evidence type="ECO:0000313" key="2">
    <source>
        <dbReference type="EMBL" id="QPZ39749.1"/>
    </source>
</evidence>
<organism evidence="2 3">
    <name type="scientific">Paramicrobacterium chengjingii</name>
    <dbReference type="NCBI Taxonomy" id="2769067"/>
    <lineage>
        <taxon>Bacteria</taxon>
        <taxon>Bacillati</taxon>
        <taxon>Actinomycetota</taxon>
        <taxon>Actinomycetes</taxon>
        <taxon>Micrococcales</taxon>
        <taxon>Microbacteriaceae</taxon>
        <taxon>Paramicrobacterium</taxon>
    </lineage>
</organism>
<feature type="region of interest" description="Disordered" evidence="1">
    <location>
        <begin position="1"/>
        <end position="25"/>
    </location>
</feature>
<reference evidence="2 3" key="1">
    <citation type="submission" date="2020-12" db="EMBL/GenBank/DDBJ databases">
        <title>Microbacterium sp. HY060.</title>
        <authorList>
            <person name="Zhou J."/>
        </authorList>
    </citation>
    <scope>NUCLEOTIDE SEQUENCE [LARGE SCALE GENOMIC DNA]</scope>
    <source>
        <strain evidence="2 3">HY60</strain>
    </source>
</reference>
<dbReference type="RefSeq" id="WP_166989436.1">
    <property type="nucleotide sequence ID" value="NZ_CP061169.1"/>
</dbReference>
<gene>
    <name evidence="2" type="ORF">HCR76_06840</name>
</gene>
<feature type="compositionally biased region" description="Polar residues" evidence="1">
    <location>
        <begin position="135"/>
        <end position="146"/>
    </location>
</feature>
<dbReference type="EMBL" id="CP061169">
    <property type="protein sequence ID" value="QPZ39749.1"/>
    <property type="molecule type" value="Genomic_DNA"/>
</dbReference>
<evidence type="ECO:0000313" key="3">
    <source>
        <dbReference type="Proteomes" id="UP000662814"/>
    </source>
</evidence>
<feature type="compositionally biased region" description="Basic and acidic residues" evidence="1">
    <location>
        <begin position="115"/>
        <end position="133"/>
    </location>
</feature>
<proteinExistence type="predicted"/>
<name>A0ABX6YLR5_9MICO</name>
<feature type="compositionally biased region" description="Basic and acidic residues" evidence="1">
    <location>
        <begin position="151"/>
        <end position="161"/>
    </location>
</feature>
<dbReference type="Proteomes" id="UP000662814">
    <property type="component" value="Chromosome"/>
</dbReference>
<protein>
    <submittedName>
        <fullName evidence="2">Uncharacterized protein</fullName>
    </submittedName>
</protein>
<keyword evidence="3" id="KW-1185">Reference proteome</keyword>
<accession>A0ABX6YLR5</accession>
<evidence type="ECO:0000256" key="1">
    <source>
        <dbReference type="SAM" id="MobiDB-lite"/>
    </source>
</evidence>
<sequence length="176" mass="19556">MFGLRRRRRKVRTEPAALPEPSSAESIVLDEERMFDAVHQRLEEFMGVDGAWALVRRDPEKASDDAIFSSMSTILLAKDITKVFVNADKRSVDIVTETPPETASEQAESGVPDAASRDGDLRTMLRPVPRDDEASSQVNVELTTIATWADPQRHDPDHVDPKILAPHSGEREVRGA</sequence>
<feature type="region of interest" description="Disordered" evidence="1">
    <location>
        <begin position="96"/>
        <end position="176"/>
    </location>
</feature>